<evidence type="ECO:0000313" key="2">
    <source>
        <dbReference type="EMBL" id="TCU84049.1"/>
    </source>
</evidence>
<sequence>MAGGGAAERAALDRSHLPGRRQPQGGARICRRLAAARLRPQRGSAAGQWRLLAQGTGHGSRRRGRCPARPMGRARHPQPLQAGPAVRAGVPVLCRGRPLRRAGRVRSFQGLSAQQRGDDGQSGQLAGHGAGHCLSSCGRAGGRAVEAPGQAWPLVRWRTPQVPDRDGRGAVGGEVLGRGGLRHRAGRARHDAPRGGVRYPGGDDTRPAAASRARRRSPALRPRRRSALACDLGQHRAARGRLADGLPRAGPVPAQGRAP</sequence>
<accession>A0A4R3UBR3</accession>
<comment type="caution">
    <text evidence="2">The sequence shown here is derived from an EMBL/GenBank/DDBJ whole genome shotgun (WGS) entry which is preliminary data.</text>
</comment>
<feature type="region of interest" description="Disordered" evidence="1">
    <location>
        <begin position="1"/>
        <end position="26"/>
    </location>
</feature>
<evidence type="ECO:0000256" key="1">
    <source>
        <dbReference type="SAM" id="MobiDB-lite"/>
    </source>
</evidence>
<reference evidence="2 3" key="1">
    <citation type="submission" date="2019-03" db="EMBL/GenBank/DDBJ databases">
        <title>Genomic Encyclopedia of Type Strains, Phase IV (KMG-IV): sequencing the most valuable type-strain genomes for metagenomic binning, comparative biology and taxonomic classification.</title>
        <authorList>
            <person name="Goeker M."/>
        </authorList>
    </citation>
    <scope>NUCLEOTIDE SEQUENCE [LARGE SCALE GENOMIC DNA]</scope>
    <source>
        <strain evidence="2 3">DSM 654</strain>
    </source>
</reference>
<dbReference type="AlphaFoldDB" id="A0A4R3UBR3"/>
<dbReference type="EMBL" id="SMBU01000055">
    <property type="protein sequence ID" value="TCU84049.1"/>
    <property type="molecule type" value="Genomic_DNA"/>
</dbReference>
<protein>
    <submittedName>
        <fullName evidence="2">Uncharacterized protein</fullName>
    </submittedName>
</protein>
<evidence type="ECO:0000313" key="3">
    <source>
        <dbReference type="Proteomes" id="UP000295110"/>
    </source>
</evidence>
<feature type="region of interest" description="Disordered" evidence="1">
    <location>
        <begin position="160"/>
        <end position="259"/>
    </location>
</feature>
<feature type="region of interest" description="Disordered" evidence="1">
    <location>
        <begin position="54"/>
        <end position="82"/>
    </location>
</feature>
<feature type="compositionally biased region" description="Gly residues" evidence="1">
    <location>
        <begin position="169"/>
        <end position="179"/>
    </location>
</feature>
<feature type="compositionally biased region" description="Basic residues" evidence="1">
    <location>
        <begin position="212"/>
        <end position="226"/>
    </location>
</feature>
<organism evidence="2 3">
    <name type="scientific">Roseateles saccharophilus</name>
    <name type="common">Pseudomonas saccharophila</name>
    <dbReference type="NCBI Taxonomy" id="304"/>
    <lineage>
        <taxon>Bacteria</taxon>
        <taxon>Pseudomonadati</taxon>
        <taxon>Pseudomonadota</taxon>
        <taxon>Betaproteobacteria</taxon>
        <taxon>Burkholderiales</taxon>
        <taxon>Sphaerotilaceae</taxon>
        <taxon>Roseateles</taxon>
    </lineage>
</organism>
<proteinExistence type="predicted"/>
<dbReference type="Proteomes" id="UP000295110">
    <property type="component" value="Unassembled WGS sequence"/>
</dbReference>
<feature type="compositionally biased region" description="Basic residues" evidence="1">
    <location>
        <begin position="59"/>
        <end position="76"/>
    </location>
</feature>
<name>A0A4R3UBR3_ROSSA</name>
<keyword evidence="3" id="KW-1185">Reference proteome</keyword>
<gene>
    <name evidence="2" type="ORF">EV671_10556</name>
</gene>